<evidence type="ECO:0000256" key="1">
    <source>
        <dbReference type="ARBA" id="ARBA00007265"/>
    </source>
</evidence>
<dbReference type="CDD" id="cd05398">
    <property type="entry name" value="NT_ClassII-CCAase"/>
    <property type="match status" value="1"/>
</dbReference>
<evidence type="ECO:0000259" key="14">
    <source>
        <dbReference type="Pfam" id="PF01743"/>
    </source>
</evidence>
<dbReference type="Pfam" id="PF01743">
    <property type="entry name" value="PolyA_pol"/>
    <property type="match status" value="1"/>
</dbReference>
<evidence type="ECO:0000256" key="6">
    <source>
        <dbReference type="ARBA" id="ARBA00056517"/>
    </source>
</evidence>
<evidence type="ECO:0000256" key="5">
    <source>
        <dbReference type="ARBA" id="ARBA00050431"/>
    </source>
</evidence>
<evidence type="ECO:0000256" key="13">
    <source>
        <dbReference type="RuleBase" id="RU003953"/>
    </source>
</evidence>
<dbReference type="EC" id="2.7.7.72" evidence="7"/>
<name>A0AAV5RWR4_MAUHU</name>
<dbReference type="PANTHER" id="PTHR13734:SF5">
    <property type="entry name" value="CCA TRNA NUCLEOTIDYLTRANSFERASE, MITOCHONDRIAL"/>
    <property type="match status" value="1"/>
</dbReference>
<evidence type="ECO:0000256" key="10">
    <source>
        <dbReference type="ARBA" id="ARBA00077436"/>
    </source>
</evidence>
<evidence type="ECO:0000313" key="17">
    <source>
        <dbReference type="Proteomes" id="UP001377567"/>
    </source>
</evidence>
<evidence type="ECO:0000256" key="8">
    <source>
        <dbReference type="ARBA" id="ARBA00072969"/>
    </source>
</evidence>
<dbReference type="SUPFAM" id="SSF81301">
    <property type="entry name" value="Nucleotidyltransferase"/>
    <property type="match status" value="1"/>
</dbReference>
<dbReference type="FunFam" id="3.30.460.10:FF:000019">
    <property type="entry name" value="tRNA nucleotidyltransferase cca2"/>
    <property type="match status" value="1"/>
</dbReference>
<protein>
    <recommendedName>
        <fullName evidence="8">CCA tRNA nucleotidyltransferase, mitochondrial</fullName>
        <ecNumber evidence="7">2.7.7.72</ecNumber>
    </recommendedName>
    <alternativeName>
        <fullName evidence="10">CCA-adding enzyme</fullName>
    </alternativeName>
    <alternativeName>
        <fullName evidence="9">tRNA CCA-pyrophosphorylase</fullName>
    </alternativeName>
    <alternativeName>
        <fullName evidence="11">tRNA adenylyltransferase</fullName>
    </alternativeName>
    <alternativeName>
        <fullName evidence="12">tRNA nucleotidyltransferase</fullName>
    </alternativeName>
</protein>
<evidence type="ECO:0000259" key="15">
    <source>
        <dbReference type="Pfam" id="PF12627"/>
    </source>
</evidence>
<reference evidence="16 17" key="1">
    <citation type="journal article" date="2023" name="Elife">
        <title>Identification of key yeast species and microbe-microbe interactions impacting larval growth of Drosophila in the wild.</title>
        <authorList>
            <person name="Mure A."/>
            <person name="Sugiura Y."/>
            <person name="Maeda R."/>
            <person name="Honda K."/>
            <person name="Sakurai N."/>
            <person name="Takahashi Y."/>
            <person name="Watada M."/>
            <person name="Katoh T."/>
            <person name="Gotoh A."/>
            <person name="Gotoh Y."/>
            <person name="Taniguchi I."/>
            <person name="Nakamura K."/>
            <person name="Hayashi T."/>
            <person name="Katayama T."/>
            <person name="Uemura T."/>
            <person name="Hattori Y."/>
        </authorList>
    </citation>
    <scope>NUCLEOTIDE SEQUENCE [LARGE SCALE GENOMIC DNA]</scope>
    <source>
        <strain evidence="16 17">KH-74</strain>
    </source>
</reference>
<evidence type="ECO:0000256" key="9">
    <source>
        <dbReference type="ARBA" id="ARBA00076038"/>
    </source>
</evidence>
<dbReference type="GO" id="GO:0052929">
    <property type="term" value="F:ATP:3'-cytidine-cytidine-tRNA adenylyltransferase activity"/>
    <property type="evidence" value="ECO:0007669"/>
    <property type="project" value="TreeGrafter"/>
</dbReference>
<dbReference type="GO" id="GO:0004810">
    <property type="term" value="F:CCA tRNA nucleotidyltransferase activity"/>
    <property type="evidence" value="ECO:0007669"/>
    <property type="project" value="UniProtKB-EC"/>
</dbReference>
<evidence type="ECO:0000256" key="11">
    <source>
        <dbReference type="ARBA" id="ARBA00080500"/>
    </source>
</evidence>
<keyword evidence="16" id="KW-0548">Nucleotidyltransferase</keyword>
<keyword evidence="2 13" id="KW-0808">Transferase</keyword>
<dbReference type="GO" id="GO:0000166">
    <property type="term" value="F:nucleotide binding"/>
    <property type="evidence" value="ECO:0007669"/>
    <property type="project" value="UniProtKB-KW"/>
</dbReference>
<evidence type="ECO:0000256" key="4">
    <source>
        <dbReference type="ARBA" id="ARBA00022884"/>
    </source>
</evidence>
<evidence type="ECO:0000256" key="12">
    <source>
        <dbReference type="ARBA" id="ARBA00082324"/>
    </source>
</evidence>
<evidence type="ECO:0000256" key="2">
    <source>
        <dbReference type="ARBA" id="ARBA00022679"/>
    </source>
</evidence>
<comment type="caution">
    <text evidence="16">The sequence shown here is derived from an EMBL/GenBank/DDBJ whole genome shotgun (WGS) entry which is preliminary data.</text>
</comment>
<gene>
    <name evidence="16" type="ORF">DAKH74_026510</name>
</gene>
<keyword evidence="3" id="KW-0547">Nucleotide-binding</keyword>
<dbReference type="EMBL" id="BTGD01000006">
    <property type="protein sequence ID" value="GMM56035.1"/>
    <property type="molecule type" value="Genomic_DNA"/>
</dbReference>
<organism evidence="16 17">
    <name type="scientific">Maudiozyma humilis</name>
    <name type="common">Sour dough yeast</name>
    <name type="synonym">Kazachstania humilis</name>
    <dbReference type="NCBI Taxonomy" id="51915"/>
    <lineage>
        <taxon>Eukaryota</taxon>
        <taxon>Fungi</taxon>
        <taxon>Dikarya</taxon>
        <taxon>Ascomycota</taxon>
        <taxon>Saccharomycotina</taxon>
        <taxon>Saccharomycetes</taxon>
        <taxon>Saccharomycetales</taxon>
        <taxon>Saccharomycetaceae</taxon>
        <taxon>Maudiozyma</taxon>
    </lineage>
</organism>
<dbReference type="Proteomes" id="UP001377567">
    <property type="component" value="Unassembled WGS sequence"/>
</dbReference>
<comment type="catalytic activity">
    <reaction evidence="5">
        <text>a tRNA precursor + 2 CTP + ATP = a tRNA with a 3' CCA end + 3 diphosphate</text>
        <dbReference type="Rhea" id="RHEA:14433"/>
        <dbReference type="Rhea" id="RHEA-COMP:10465"/>
        <dbReference type="Rhea" id="RHEA-COMP:10468"/>
        <dbReference type="ChEBI" id="CHEBI:30616"/>
        <dbReference type="ChEBI" id="CHEBI:33019"/>
        <dbReference type="ChEBI" id="CHEBI:37563"/>
        <dbReference type="ChEBI" id="CHEBI:74896"/>
        <dbReference type="ChEBI" id="CHEBI:83071"/>
        <dbReference type="EC" id="2.7.7.72"/>
    </reaction>
</comment>
<accession>A0AAV5RWR4</accession>
<keyword evidence="17" id="KW-1185">Reference proteome</keyword>
<dbReference type="InterPro" id="IPR002646">
    <property type="entry name" value="PolA_pol_head_dom"/>
</dbReference>
<comment type="function">
    <text evidence="6">Nucleotidyltransferase that catalyzes the addition and repair of the essential 3'-terminal CCA sequence in tRNAs, which is necessary for the attachment of amino acids to the 3' terminus of tRNA molecules, using CTP and ATP as substrates. tRNA 3'-terminal CCA addition is required both for tRNA processing and repair. Also involved in tRNA surveillance by mediating tandem CCA addition to generate a CCACCA at the 3' terminus of unstable tRNAs. While stable tRNAs receive only 3'-terminal CCA, unstable tRNAs are marked with CCACCA and rapidly degraded. The structural flexibility of RNA controls the choice between CCA versus CCACCA addition: following the first CCA addition cycle, nucleotide-binding to the active site triggers a clockwise screw motion, producing torque on the RNA. This ejects stable RNAs, whereas unstable RNAs are refolded while bound to the enzyme and subjected to a second CCA catalytic cycle.</text>
</comment>
<dbReference type="AlphaFoldDB" id="A0AAV5RWR4"/>
<evidence type="ECO:0000256" key="7">
    <source>
        <dbReference type="ARBA" id="ARBA00066885"/>
    </source>
</evidence>
<keyword evidence="4 13" id="KW-0694">RNA-binding</keyword>
<dbReference type="InterPro" id="IPR032828">
    <property type="entry name" value="PolyA_RNA-bd"/>
</dbReference>
<evidence type="ECO:0000256" key="3">
    <source>
        <dbReference type="ARBA" id="ARBA00022741"/>
    </source>
</evidence>
<comment type="similarity">
    <text evidence="1 13">Belongs to the tRNA nucleotidyltransferase/poly(A) polymerase family.</text>
</comment>
<dbReference type="GO" id="GO:0001680">
    <property type="term" value="P:tRNA 3'-terminal CCA addition"/>
    <property type="evidence" value="ECO:0007669"/>
    <property type="project" value="TreeGrafter"/>
</dbReference>
<dbReference type="Gene3D" id="1.10.3090.10">
    <property type="entry name" value="cca-adding enzyme, domain 2"/>
    <property type="match status" value="1"/>
</dbReference>
<evidence type="ECO:0000313" key="16">
    <source>
        <dbReference type="EMBL" id="GMM56035.1"/>
    </source>
</evidence>
<dbReference type="GO" id="GO:0003723">
    <property type="term" value="F:RNA binding"/>
    <property type="evidence" value="ECO:0007669"/>
    <property type="project" value="UniProtKB-KW"/>
</dbReference>
<dbReference type="Pfam" id="PF12627">
    <property type="entry name" value="PolyA_pol_RNAbd"/>
    <property type="match status" value="1"/>
</dbReference>
<dbReference type="GO" id="GO:0052927">
    <property type="term" value="F:CC tRNA cytidylyltransferase activity"/>
    <property type="evidence" value="ECO:0007669"/>
    <property type="project" value="TreeGrafter"/>
</dbReference>
<sequence length="551" mass="63232">MYKRLVSLRTFNRFTHTMLKKIELTQQESRICNLLRDYAASYNSSLEQGTTPASSIEGVVPTEPLTLRVTGGWVRDKLLGQGSHDLDIAINIMTGEQFAMGLNEYLVEHYENYGITPHSIHRIEKNPEKSKHLETATTKLFDVEIDFVNLRSEQYTMDSRIPSTTFGTPQQDALRRDATLNALFYNIQSGEIEDFTGHGLQDLSDGILRTPLPPKQTFLDDPLRALRLIRFAARFDFTIDENALNEMAQPEINRAFDAKISKERVGNEMEKILLGPNPNIGVHLIQKTKLDNVIFFWHNDKEIVQLNKDNWPDYNTIMNIYTEGILNNHLFNFWNQRLAFLEKNPDLQVMVGIDPSFKQNYILGAALLPMANYKVIAVKKKLNNTMSLPEAVIREGLKMSKSDGITVGKCVDAAAQYSKFVHSFIQDKSSLRRSELGLFIRTFDDNYNLAHYIAMINEYLNETNADLQDAIVEKYKTFHEYIVQQDLQDCHNLRPMIDGKKLQKILGIKGGPWMGRVNNEIIVWQLDNPTGTEEQLLAYVKEILPQYMDNK</sequence>
<dbReference type="InterPro" id="IPR043519">
    <property type="entry name" value="NT_sf"/>
</dbReference>
<feature type="domain" description="Poly A polymerase head" evidence="14">
    <location>
        <begin position="67"/>
        <end position="209"/>
    </location>
</feature>
<proteinExistence type="inferred from homology"/>
<feature type="domain" description="tRNA nucleotidyltransferase/poly(A) polymerase RNA and SrmB- binding" evidence="15">
    <location>
        <begin position="258"/>
        <end position="295"/>
    </location>
</feature>
<dbReference type="PANTHER" id="PTHR13734">
    <property type="entry name" value="TRNA-NUCLEOTIDYLTRANSFERASE"/>
    <property type="match status" value="1"/>
</dbReference>
<dbReference type="GO" id="GO:0005759">
    <property type="term" value="C:mitochondrial matrix"/>
    <property type="evidence" value="ECO:0007669"/>
    <property type="project" value="UniProtKB-ARBA"/>
</dbReference>
<dbReference type="Gene3D" id="3.30.460.10">
    <property type="entry name" value="Beta Polymerase, domain 2"/>
    <property type="match status" value="1"/>
</dbReference>
<dbReference type="SUPFAM" id="SSF81891">
    <property type="entry name" value="Poly A polymerase C-terminal region-like"/>
    <property type="match status" value="1"/>
</dbReference>